<dbReference type="InterPro" id="IPR036259">
    <property type="entry name" value="MFS_trans_sf"/>
</dbReference>
<comment type="subcellular location">
    <subcellularLocation>
        <location evidence="1">Cell membrane</location>
        <topology evidence="1">Multi-pass membrane protein</topology>
    </subcellularLocation>
</comment>
<feature type="transmembrane region" description="Helical" evidence="7">
    <location>
        <begin position="42"/>
        <end position="63"/>
    </location>
</feature>
<organism evidence="9 10">
    <name type="scientific">Pullulanibacillus pueri</name>
    <dbReference type="NCBI Taxonomy" id="1437324"/>
    <lineage>
        <taxon>Bacteria</taxon>
        <taxon>Bacillati</taxon>
        <taxon>Bacillota</taxon>
        <taxon>Bacilli</taxon>
        <taxon>Bacillales</taxon>
        <taxon>Sporolactobacillaceae</taxon>
        <taxon>Pullulanibacillus</taxon>
    </lineage>
</organism>
<evidence type="ECO:0000256" key="7">
    <source>
        <dbReference type="SAM" id="Phobius"/>
    </source>
</evidence>
<feature type="transmembrane region" description="Helical" evidence="7">
    <location>
        <begin position="233"/>
        <end position="253"/>
    </location>
</feature>
<evidence type="ECO:0000313" key="9">
    <source>
        <dbReference type="EMBL" id="GGH74983.1"/>
    </source>
</evidence>
<protein>
    <submittedName>
        <fullName evidence="9">Transporter</fullName>
    </submittedName>
</protein>
<dbReference type="InterPro" id="IPR020846">
    <property type="entry name" value="MFS_dom"/>
</dbReference>
<keyword evidence="10" id="KW-1185">Reference proteome</keyword>
<dbReference type="GO" id="GO:0022857">
    <property type="term" value="F:transmembrane transporter activity"/>
    <property type="evidence" value="ECO:0007669"/>
    <property type="project" value="InterPro"/>
</dbReference>
<feature type="transmembrane region" description="Helical" evidence="7">
    <location>
        <begin position="70"/>
        <end position="93"/>
    </location>
</feature>
<dbReference type="PANTHER" id="PTHR23514:SF3">
    <property type="entry name" value="BYPASS OF STOP CODON PROTEIN 6"/>
    <property type="match status" value="1"/>
</dbReference>
<evidence type="ECO:0000256" key="5">
    <source>
        <dbReference type="ARBA" id="ARBA00022989"/>
    </source>
</evidence>
<feature type="domain" description="Major facilitator superfamily (MFS) profile" evidence="8">
    <location>
        <begin position="4"/>
        <end position="388"/>
    </location>
</feature>
<evidence type="ECO:0000256" key="1">
    <source>
        <dbReference type="ARBA" id="ARBA00004651"/>
    </source>
</evidence>
<feature type="transmembrane region" description="Helical" evidence="7">
    <location>
        <begin position="157"/>
        <end position="176"/>
    </location>
</feature>
<name>A0A8J3EJN0_9BACL</name>
<keyword evidence="3" id="KW-0813">Transport</keyword>
<dbReference type="GO" id="GO:0005886">
    <property type="term" value="C:plasma membrane"/>
    <property type="evidence" value="ECO:0007669"/>
    <property type="project" value="UniProtKB-SubCell"/>
</dbReference>
<dbReference type="Pfam" id="PF07690">
    <property type="entry name" value="MFS_1"/>
    <property type="match status" value="1"/>
</dbReference>
<comment type="similarity">
    <text evidence="2">Belongs to the major facilitator superfamily.</text>
</comment>
<reference evidence="9" key="2">
    <citation type="submission" date="2020-09" db="EMBL/GenBank/DDBJ databases">
        <authorList>
            <person name="Sun Q."/>
            <person name="Zhou Y."/>
        </authorList>
    </citation>
    <scope>NUCLEOTIDE SEQUENCE</scope>
    <source>
        <strain evidence="9">CGMCC 1.12777</strain>
    </source>
</reference>
<feature type="transmembrane region" description="Helical" evidence="7">
    <location>
        <begin position="133"/>
        <end position="151"/>
    </location>
</feature>
<dbReference type="AlphaFoldDB" id="A0A8J3EJN0"/>
<feature type="transmembrane region" description="Helical" evidence="7">
    <location>
        <begin position="298"/>
        <end position="319"/>
    </location>
</feature>
<evidence type="ECO:0000256" key="2">
    <source>
        <dbReference type="ARBA" id="ARBA00008335"/>
    </source>
</evidence>
<dbReference type="InterPro" id="IPR011701">
    <property type="entry name" value="MFS"/>
</dbReference>
<keyword evidence="4 7" id="KW-0812">Transmembrane</keyword>
<feature type="transmembrane region" description="Helical" evidence="7">
    <location>
        <begin position="203"/>
        <end position="221"/>
    </location>
</feature>
<feature type="transmembrane region" description="Helical" evidence="7">
    <location>
        <begin position="274"/>
        <end position="292"/>
    </location>
</feature>
<dbReference type="EMBL" id="BMFV01000002">
    <property type="protein sequence ID" value="GGH74983.1"/>
    <property type="molecule type" value="Genomic_DNA"/>
</dbReference>
<gene>
    <name evidence="9" type="ORF">GCM10007096_03730</name>
</gene>
<evidence type="ECO:0000256" key="3">
    <source>
        <dbReference type="ARBA" id="ARBA00022448"/>
    </source>
</evidence>
<feature type="transmembrane region" description="Helical" evidence="7">
    <location>
        <begin position="331"/>
        <end position="350"/>
    </location>
</feature>
<dbReference type="PROSITE" id="PS50850">
    <property type="entry name" value="MFS"/>
    <property type="match status" value="1"/>
</dbReference>
<evidence type="ECO:0000256" key="6">
    <source>
        <dbReference type="ARBA" id="ARBA00023136"/>
    </source>
</evidence>
<proteinExistence type="inferred from homology"/>
<dbReference type="PANTHER" id="PTHR23514">
    <property type="entry name" value="BYPASS OF STOP CODON PROTEIN 6"/>
    <property type="match status" value="1"/>
</dbReference>
<dbReference type="RefSeq" id="WP_188495518.1">
    <property type="nucleotide sequence ID" value="NZ_BMFV01000002.1"/>
</dbReference>
<reference evidence="9" key="1">
    <citation type="journal article" date="2014" name="Int. J. Syst. Evol. Microbiol.">
        <title>Complete genome sequence of Corynebacterium casei LMG S-19264T (=DSM 44701T), isolated from a smear-ripened cheese.</title>
        <authorList>
            <consortium name="US DOE Joint Genome Institute (JGI-PGF)"/>
            <person name="Walter F."/>
            <person name="Albersmeier A."/>
            <person name="Kalinowski J."/>
            <person name="Ruckert C."/>
        </authorList>
    </citation>
    <scope>NUCLEOTIDE SEQUENCE</scope>
    <source>
        <strain evidence="9">CGMCC 1.12777</strain>
    </source>
</reference>
<feature type="transmembrane region" description="Helical" evidence="7">
    <location>
        <begin position="99"/>
        <end position="121"/>
    </location>
</feature>
<feature type="transmembrane region" description="Helical" evidence="7">
    <location>
        <begin position="12"/>
        <end position="30"/>
    </location>
</feature>
<dbReference type="Gene3D" id="1.20.1250.20">
    <property type="entry name" value="MFS general substrate transporter like domains"/>
    <property type="match status" value="2"/>
</dbReference>
<comment type="caution">
    <text evidence="9">The sequence shown here is derived from an EMBL/GenBank/DDBJ whole genome shotgun (WGS) entry which is preliminary data.</text>
</comment>
<evidence type="ECO:0000256" key="4">
    <source>
        <dbReference type="ARBA" id="ARBA00022692"/>
    </source>
</evidence>
<keyword evidence="6 7" id="KW-0472">Membrane</keyword>
<accession>A0A8J3EJN0</accession>
<keyword evidence="5 7" id="KW-1133">Transmembrane helix</keyword>
<dbReference type="Proteomes" id="UP000656813">
    <property type="component" value="Unassembled WGS sequence"/>
</dbReference>
<dbReference type="SUPFAM" id="SSF103473">
    <property type="entry name" value="MFS general substrate transporter"/>
    <property type="match status" value="1"/>
</dbReference>
<sequence>MKSFTLASYATYFLAGLVVTTLGSVMPQLLDFYNLSYTKGGQLVFIGSIGFLLGVPISTFLLYKYNEKTILSLGAFLIAMAQIGFFFLPSFYWLFVLNFINNTGAAIFETIVATLIMEVFVGRRAVMMSYLEVSFGLGALVMPIIASGFIALDHWRYSFLITSLTALVMMIFWSVIKYSKTDIDDSKARDAAAPSPVKMSTSVKWVVLSLFVFMICLYTGVEGSLNNFLSSIFINYIHAIPYIASLSIGAFWVTMVIGRMATGFIIRKVTYDHYLLWSMSITVLCFIAFILLKNQLIGFGLILCLGFTMSGVYSITMVYANHSFPGFSRQITSAITAFAGIGNAVFPALVGLTMDALNIQMALWLIVIFSTVYIIGLISISRLHRRKKQGHLQAKTGA</sequence>
<evidence type="ECO:0000259" key="8">
    <source>
        <dbReference type="PROSITE" id="PS50850"/>
    </source>
</evidence>
<feature type="transmembrane region" description="Helical" evidence="7">
    <location>
        <begin position="362"/>
        <end position="380"/>
    </location>
</feature>
<evidence type="ECO:0000313" key="10">
    <source>
        <dbReference type="Proteomes" id="UP000656813"/>
    </source>
</evidence>
<dbReference type="InterPro" id="IPR051788">
    <property type="entry name" value="MFS_Transporter"/>
</dbReference>